<feature type="transmembrane region" description="Helical" evidence="1">
    <location>
        <begin position="76"/>
        <end position="99"/>
    </location>
</feature>
<evidence type="ECO:0000313" key="3">
    <source>
        <dbReference type="EMBL" id="MBM7620132.1"/>
    </source>
</evidence>
<reference evidence="3 4" key="1">
    <citation type="submission" date="2021-01" db="EMBL/GenBank/DDBJ databases">
        <title>Genomic Encyclopedia of Type Strains, Phase IV (KMG-IV): sequencing the most valuable type-strain genomes for metagenomic binning, comparative biology and taxonomic classification.</title>
        <authorList>
            <person name="Goeker M."/>
        </authorList>
    </citation>
    <scope>NUCLEOTIDE SEQUENCE [LARGE SCALE GENOMIC DNA]</scope>
    <source>
        <strain evidence="3 4">DSM 25879</strain>
    </source>
</reference>
<dbReference type="RefSeq" id="WP_204415615.1">
    <property type="nucleotide sequence ID" value="NZ_JAFBED010000004.1"/>
</dbReference>
<keyword evidence="1" id="KW-0812">Transmembrane</keyword>
<keyword evidence="4" id="KW-1185">Reference proteome</keyword>
<dbReference type="Pfam" id="PF18902">
    <property type="entry name" value="DUF5658"/>
    <property type="match status" value="1"/>
</dbReference>
<gene>
    <name evidence="3" type="ORF">JOC95_001985</name>
</gene>
<dbReference type="EMBL" id="JAFBED010000004">
    <property type="protein sequence ID" value="MBM7620132.1"/>
    <property type="molecule type" value="Genomic_DNA"/>
</dbReference>
<organism evidence="3 4">
    <name type="scientific">Sutcliffiella tianshenii</name>
    <dbReference type="NCBI Taxonomy" id="1463404"/>
    <lineage>
        <taxon>Bacteria</taxon>
        <taxon>Bacillati</taxon>
        <taxon>Bacillota</taxon>
        <taxon>Bacilli</taxon>
        <taxon>Bacillales</taxon>
        <taxon>Bacillaceae</taxon>
        <taxon>Sutcliffiella</taxon>
    </lineage>
</organism>
<keyword evidence="1" id="KW-0472">Membrane</keyword>
<name>A0ABS2P0G2_9BACI</name>
<protein>
    <recommendedName>
        <fullName evidence="2">DUF5658 domain-containing protein</fullName>
    </recommendedName>
</protein>
<dbReference type="InterPro" id="IPR043717">
    <property type="entry name" value="DUF5658"/>
</dbReference>
<sequence length="100" mass="11726">MMKRIFFLLVVLNLFDALATFFGLRLNLIEEANPVMSSLYQRDPYLFLMVKGIFSMMLIFLIIYRKPIKSLLVKYLSFAALAGYCMIAGIHMMWIFHYLA</sequence>
<feature type="transmembrane region" description="Helical" evidence="1">
    <location>
        <begin position="45"/>
        <end position="64"/>
    </location>
</feature>
<evidence type="ECO:0000256" key="1">
    <source>
        <dbReference type="SAM" id="Phobius"/>
    </source>
</evidence>
<dbReference type="Proteomes" id="UP000737402">
    <property type="component" value="Unassembled WGS sequence"/>
</dbReference>
<comment type="caution">
    <text evidence="3">The sequence shown here is derived from an EMBL/GenBank/DDBJ whole genome shotgun (WGS) entry which is preliminary data.</text>
</comment>
<proteinExistence type="predicted"/>
<feature type="domain" description="DUF5658" evidence="2">
    <location>
        <begin position="8"/>
        <end position="96"/>
    </location>
</feature>
<accession>A0ABS2P0G2</accession>
<evidence type="ECO:0000259" key="2">
    <source>
        <dbReference type="Pfam" id="PF18902"/>
    </source>
</evidence>
<keyword evidence="1" id="KW-1133">Transmembrane helix</keyword>
<evidence type="ECO:0000313" key="4">
    <source>
        <dbReference type="Proteomes" id="UP000737402"/>
    </source>
</evidence>